<feature type="region of interest" description="Disordered" evidence="1">
    <location>
        <begin position="1"/>
        <end position="121"/>
    </location>
</feature>
<gene>
    <name evidence="2" type="ORF">ILYODFUR_003004</name>
</gene>
<evidence type="ECO:0000313" key="3">
    <source>
        <dbReference type="Proteomes" id="UP001482620"/>
    </source>
</evidence>
<proteinExistence type="predicted"/>
<reference evidence="2 3" key="1">
    <citation type="submission" date="2021-06" db="EMBL/GenBank/DDBJ databases">
        <authorList>
            <person name="Palmer J.M."/>
        </authorList>
    </citation>
    <scope>NUCLEOTIDE SEQUENCE [LARGE SCALE GENOMIC DNA]</scope>
    <source>
        <strain evidence="3">if_2019</strain>
        <tissue evidence="2">Muscle</tissue>
    </source>
</reference>
<protein>
    <submittedName>
        <fullName evidence="2">Uncharacterized protein</fullName>
    </submittedName>
</protein>
<keyword evidence="3" id="KW-1185">Reference proteome</keyword>
<comment type="caution">
    <text evidence="2">The sequence shown here is derived from an EMBL/GenBank/DDBJ whole genome shotgun (WGS) entry which is preliminary data.</text>
</comment>
<feature type="compositionally biased region" description="Low complexity" evidence="1">
    <location>
        <begin position="62"/>
        <end position="75"/>
    </location>
</feature>
<accession>A0ABV0T8H8</accession>
<feature type="compositionally biased region" description="Basic and acidic residues" evidence="1">
    <location>
        <begin position="22"/>
        <end position="33"/>
    </location>
</feature>
<evidence type="ECO:0000313" key="2">
    <source>
        <dbReference type="EMBL" id="MEQ2227887.1"/>
    </source>
</evidence>
<sequence length="121" mass="13354">MNPNINSPTGPLPTSTQISEHMPPEPKCHEFPSHRGAPAQMSSTLETLMKTHPHSTSSIHGPAPSTTTASCPPSHSELRRQGKGPAQRHPGPAHKRNRTDTTEHRPHNSAQYNYRHCYQSI</sequence>
<dbReference type="EMBL" id="JAHRIQ010023319">
    <property type="protein sequence ID" value="MEQ2227887.1"/>
    <property type="molecule type" value="Genomic_DNA"/>
</dbReference>
<dbReference type="Proteomes" id="UP001482620">
    <property type="component" value="Unassembled WGS sequence"/>
</dbReference>
<evidence type="ECO:0000256" key="1">
    <source>
        <dbReference type="SAM" id="MobiDB-lite"/>
    </source>
</evidence>
<name>A0ABV0T8H8_9TELE</name>
<organism evidence="2 3">
    <name type="scientific">Ilyodon furcidens</name>
    <name type="common">goldbreast splitfin</name>
    <dbReference type="NCBI Taxonomy" id="33524"/>
    <lineage>
        <taxon>Eukaryota</taxon>
        <taxon>Metazoa</taxon>
        <taxon>Chordata</taxon>
        <taxon>Craniata</taxon>
        <taxon>Vertebrata</taxon>
        <taxon>Euteleostomi</taxon>
        <taxon>Actinopterygii</taxon>
        <taxon>Neopterygii</taxon>
        <taxon>Teleostei</taxon>
        <taxon>Neoteleostei</taxon>
        <taxon>Acanthomorphata</taxon>
        <taxon>Ovalentaria</taxon>
        <taxon>Atherinomorphae</taxon>
        <taxon>Cyprinodontiformes</taxon>
        <taxon>Goodeidae</taxon>
        <taxon>Ilyodon</taxon>
    </lineage>
</organism>
<feature type="compositionally biased region" description="Polar residues" evidence="1">
    <location>
        <begin position="1"/>
        <end position="19"/>
    </location>
</feature>